<reference evidence="11" key="1">
    <citation type="journal article" date="2019" name="Int. J. Syst. Evol. Microbiol.">
        <title>The Global Catalogue of Microorganisms (GCM) 10K type strain sequencing project: providing services to taxonomists for standard genome sequencing and annotation.</title>
        <authorList>
            <consortium name="The Broad Institute Genomics Platform"/>
            <consortium name="The Broad Institute Genome Sequencing Center for Infectious Disease"/>
            <person name="Wu L."/>
            <person name="Ma J."/>
        </authorList>
    </citation>
    <scope>NUCLEOTIDE SEQUENCE [LARGE SCALE GENOMIC DNA]</scope>
    <source>
        <strain evidence="11">CCUG 51943</strain>
    </source>
</reference>
<evidence type="ECO:0000313" key="10">
    <source>
        <dbReference type="EMBL" id="MFC6146488.1"/>
    </source>
</evidence>
<dbReference type="PANTHER" id="PTHR11601">
    <property type="entry name" value="CYSTEINE DESULFURYLASE FAMILY MEMBER"/>
    <property type="match status" value="1"/>
</dbReference>
<keyword evidence="11" id="KW-1185">Reference proteome</keyword>
<evidence type="ECO:0000256" key="1">
    <source>
        <dbReference type="ARBA" id="ARBA00001933"/>
    </source>
</evidence>
<dbReference type="Gene3D" id="1.10.260.50">
    <property type="match status" value="1"/>
</dbReference>
<name>A0ABW1QC09_9CORY</name>
<dbReference type="Gene3D" id="3.40.640.10">
    <property type="entry name" value="Type I PLP-dependent aspartate aminotransferase-like (Major domain)"/>
    <property type="match status" value="1"/>
</dbReference>
<dbReference type="PANTHER" id="PTHR11601:SF34">
    <property type="entry name" value="CYSTEINE DESULFURASE"/>
    <property type="match status" value="1"/>
</dbReference>
<dbReference type="InterPro" id="IPR015424">
    <property type="entry name" value="PyrdxlP-dep_Trfase"/>
</dbReference>
<dbReference type="RefSeq" id="WP_377001007.1">
    <property type="nucleotide sequence ID" value="NZ_JBHSQE010000004.1"/>
</dbReference>
<keyword evidence="7" id="KW-0411">Iron-sulfur</keyword>
<keyword evidence="3" id="KW-0808">Transferase</keyword>
<evidence type="ECO:0000256" key="6">
    <source>
        <dbReference type="ARBA" id="ARBA00023004"/>
    </source>
</evidence>
<evidence type="ECO:0000259" key="9">
    <source>
        <dbReference type="Pfam" id="PF00266"/>
    </source>
</evidence>
<dbReference type="Pfam" id="PF00266">
    <property type="entry name" value="Aminotran_5"/>
    <property type="match status" value="1"/>
</dbReference>
<comment type="caution">
    <text evidence="10">The sequence shown here is derived from an EMBL/GenBank/DDBJ whole genome shotgun (WGS) entry which is preliminary data.</text>
</comment>
<evidence type="ECO:0000256" key="2">
    <source>
        <dbReference type="ARBA" id="ARBA00006490"/>
    </source>
</evidence>
<evidence type="ECO:0000256" key="4">
    <source>
        <dbReference type="ARBA" id="ARBA00022723"/>
    </source>
</evidence>
<dbReference type="InterPro" id="IPR000192">
    <property type="entry name" value="Aminotrans_V_dom"/>
</dbReference>
<organism evidence="10 11">
    <name type="scientific">Corynebacterium nasicanis</name>
    <dbReference type="NCBI Taxonomy" id="1448267"/>
    <lineage>
        <taxon>Bacteria</taxon>
        <taxon>Bacillati</taxon>
        <taxon>Actinomycetota</taxon>
        <taxon>Actinomycetes</taxon>
        <taxon>Mycobacteriales</taxon>
        <taxon>Corynebacteriaceae</taxon>
        <taxon>Corynebacterium</taxon>
    </lineage>
</organism>
<protein>
    <submittedName>
        <fullName evidence="10">Cysteine desulfurase family protein</fullName>
    </submittedName>
</protein>
<evidence type="ECO:0000313" key="11">
    <source>
        <dbReference type="Proteomes" id="UP001596244"/>
    </source>
</evidence>
<keyword evidence="6" id="KW-0408">Iron</keyword>
<comment type="catalytic activity">
    <reaction evidence="8">
        <text>(sulfur carrier)-H + L-cysteine = (sulfur carrier)-SH + L-alanine</text>
        <dbReference type="Rhea" id="RHEA:43892"/>
        <dbReference type="Rhea" id="RHEA-COMP:14737"/>
        <dbReference type="Rhea" id="RHEA-COMP:14739"/>
        <dbReference type="ChEBI" id="CHEBI:29917"/>
        <dbReference type="ChEBI" id="CHEBI:35235"/>
        <dbReference type="ChEBI" id="CHEBI:57972"/>
        <dbReference type="ChEBI" id="CHEBI:64428"/>
        <dbReference type="EC" id="2.8.1.7"/>
    </reaction>
</comment>
<dbReference type="EMBL" id="JBHSQE010000004">
    <property type="protein sequence ID" value="MFC6146488.1"/>
    <property type="molecule type" value="Genomic_DNA"/>
</dbReference>
<feature type="domain" description="Aminotransferase class V" evidence="9">
    <location>
        <begin position="4"/>
        <end position="356"/>
    </location>
</feature>
<keyword evidence="4" id="KW-0479">Metal-binding</keyword>
<comment type="similarity">
    <text evidence="2">Belongs to the class-V pyridoxal-phosphate-dependent aminotransferase family. NifS/IscS subfamily.</text>
</comment>
<keyword evidence="5" id="KW-0663">Pyridoxal phosphate</keyword>
<dbReference type="InterPro" id="IPR016454">
    <property type="entry name" value="Cysteine_dSase"/>
</dbReference>
<gene>
    <name evidence="10" type="ORF">ACFPUZ_06680</name>
</gene>
<dbReference type="Proteomes" id="UP001596244">
    <property type="component" value="Unassembled WGS sequence"/>
</dbReference>
<dbReference type="PIRSF" id="PIRSF005572">
    <property type="entry name" value="NifS"/>
    <property type="match status" value="1"/>
</dbReference>
<dbReference type="InterPro" id="IPR015422">
    <property type="entry name" value="PyrdxlP-dep_Trfase_small"/>
</dbReference>
<sequence length="374" mass="38476">MRHFLDHAATSPMRQVPVDAWVEHAGMLNPGGQYASGRAARRVLDDARELIATLLDADPVEVIFTASGTEADNLAVTGLYRAAGGGRVVASPVEHPAVLEPLKALKALGAEIEWLPVTEGRVTGLAALDAPAALATCMWANNETGILQPVEDIVARAEAAGTPVHIDAVQVVGHRPVSFRGLGATTLAASAHKFGGPRSGGLLLARRSPAPAPVLHGGGQERGIRPGTLDVATAAATAAALQEAVAEMAAEETRLAGLRERLREGILARVDDVLVHTRGPALAGHLHVSFPGAEGDSLIMLLDTAGIEASTGSACASGVNRASHVLLAMGVSEADTRGAVRFTLGRTSTEEDVDAVLAIIEETVARARLAGMAG</sequence>
<evidence type="ECO:0000256" key="5">
    <source>
        <dbReference type="ARBA" id="ARBA00022898"/>
    </source>
</evidence>
<comment type="cofactor">
    <cofactor evidence="1">
        <name>pyridoxal 5'-phosphate</name>
        <dbReference type="ChEBI" id="CHEBI:597326"/>
    </cofactor>
</comment>
<dbReference type="InterPro" id="IPR015421">
    <property type="entry name" value="PyrdxlP-dep_Trfase_major"/>
</dbReference>
<dbReference type="Gene3D" id="3.90.1150.10">
    <property type="entry name" value="Aspartate Aminotransferase, domain 1"/>
    <property type="match status" value="1"/>
</dbReference>
<evidence type="ECO:0000256" key="7">
    <source>
        <dbReference type="ARBA" id="ARBA00023014"/>
    </source>
</evidence>
<evidence type="ECO:0000256" key="8">
    <source>
        <dbReference type="ARBA" id="ARBA00050776"/>
    </source>
</evidence>
<dbReference type="SUPFAM" id="SSF53383">
    <property type="entry name" value="PLP-dependent transferases"/>
    <property type="match status" value="1"/>
</dbReference>
<evidence type="ECO:0000256" key="3">
    <source>
        <dbReference type="ARBA" id="ARBA00022679"/>
    </source>
</evidence>
<accession>A0ABW1QC09</accession>
<proteinExistence type="inferred from homology"/>